<keyword evidence="2" id="KW-1185">Reference proteome</keyword>
<dbReference type="Proteomes" id="UP001187415">
    <property type="component" value="Unassembled WGS sequence"/>
</dbReference>
<protein>
    <submittedName>
        <fullName evidence="1">Uncharacterized protein</fullName>
    </submittedName>
</protein>
<sequence length="116" mass="12848">MLPPFATGLTAVFICREGNEATQAVYTGNQYAEKLWKMKEVGGKKWLTPAFPGPWSRVLQQTPQRLPRWGGETPTNGGSGVQCVYLVSKAFARVLADFMGLCWFCSKPNSRCDVSQ</sequence>
<accession>A0AA88MIS7</accession>
<organism evidence="1 2">
    <name type="scientific">Channa striata</name>
    <name type="common">Snakehead murrel</name>
    <name type="synonym">Ophicephalus striatus</name>
    <dbReference type="NCBI Taxonomy" id="64152"/>
    <lineage>
        <taxon>Eukaryota</taxon>
        <taxon>Metazoa</taxon>
        <taxon>Chordata</taxon>
        <taxon>Craniata</taxon>
        <taxon>Vertebrata</taxon>
        <taxon>Euteleostomi</taxon>
        <taxon>Actinopterygii</taxon>
        <taxon>Neopterygii</taxon>
        <taxon>Teleostei</taxon>
        <taxon>Neoteleostei</taxon>
        <taxon>Acanthomorphata</taxon>
        <taxon>Anabantaria</taxon>
        <taxon>Anabantiformes</taxon>
        <taxon>Channoidei</taxon>
        <taxon>Channidae</taxon>
        <taxon>Channa</taxon>
    </lineage>
</organism>
<dbReference type="EMBL" id="JAUPFM010000011">
    <property type="protein sequence ID" value="KAK2837377.1"/>
    <property type="molecule type" value="Genomic_DNA"/>
</dbReference>
<comment type="caution">
    <text evidence="1">The sequence shown here is derived from an EMBL/GenBank/DDBJ whole genome shotgun (WGS) entry which is preliminary data.</text>
</comment>
<reference evidence="1" key="1">
    <citation type="submission" date="2023-07" db="EMBL/GenBank/DDBJ databases">
        <title>Chromosome-level Genome Assembly of Striped Snakehead (Channa striata).</title>
        <authorList>
            <person name="Liu H."/>
        </authorList>
    </citation>
    <scope>NUCLEOTIDE SEQUENCE</scope>
    <source>
        <strain evidence="1">Gz</strain>
        <tissue evidence="1">Muscle</tissue>
    </source>
</reference>
<dbReference type="AlphaFoldDB" id="A0AA88MIS7"/>
<name>A0AA88MIS7_CHASR</name>
<proteinExistence type="predicted"/>
<gene>
    <name evidence="1" type="ORF">Q5P01_014589</name>
</gene>
<evidence type="ECO:0000313" key="1">
    <source>
        <dbReference type="EMBL" id="KAK2837377.1"/>
    </source>
</evidence>
<evidence type="ECO:0000313" key="2">
    <source>
        <dbReference type="Proteomes" id="UP001187415"/>
    </source>
</evidence>